<sequence>MAVDTDVEKAPGQVLTAGDRKELHLSPVGPSVDGEEAIVTADTETDFVPPDGGLVAWSQVLAACLINMMAWGYPTAFGIYQLYYRDTLKLPEAQVSWIGSVQVFLAFALCIVSGRLADAGFIKSTIACGCSLVVFGTFMTSLCKEYWQIFLAQGLVTGFGLGIIFMPPLSVVNSYFIKNRASAMAISATGTGLGSVVFPAVIQYLIPKVGFPWAVRCAAFVAMFLSVVALLLLKPVLKPRRSGPVVEWDAFKELPYVLFTIGAFLFFWALYFGSFYINAFARNVIGFSTTDSVQLLLITNGMSVVARPFVGYLADHFIGPINTYAFQTLILGCMLFTWLGVNSATGLYVFAVFFGLASGAAQGVYGGSLASLTKDPRKMGTRFGMVCTLGAFSSLAGPPTAGAIIDRSGGEFTYALVWAGCVIVTSGLTLAGARCAVTGFKLWVKI</sequence>
<evidence type="ECO:0000256" key="2">
    <source>
        <dbReference type="ARBA" id="ARBA00006727"/>
    </source>
</evidence>
<dbReference type="InterPro" id="IPR036259">
    <property type="entry name" value="MFS_trans_sf"/>
</dbReference>
<dbReference type="SUPFAM" id="SSF103473">
    <property type="entry name" value="MFS general substrate transporter"/>
    <property type="match status" value="1"/>
</dbReference>
<keyword evidence="5" id="KW-1185">Reference proteome</keyword>
<dbReference type="Proteomes" id="UP001302126">
    <property type="component" value="Unassembled WGS sequence"/>
</dbReference>
<keyword evidence="3" id="KW-1133">Transmembrane helix</keyword>
<dbReference type="EMBL" id="MU864352">
    <property type="protein sequence ID" value="KAK4192918.1"/>
    <property type="molecule type" value="Genomic_DNA"/>
</dbReference>
<feature type="transmembrane region" description="Helical" evidence="3">
    <location>
        <begin position="254"/>
        <end position="273"/>
    </location>
</feature>
<dbReference type="InterPro" id="IPR011701">
    <property type="entry name" value="MFS"/>
</dbReference>
<gene>
    <name evidence="4" type="ORF">QBC35DRAFT_159448</name>
</gene>
<protein>
    <submittedName>
        <fullName evidence="4">Riboflavin transporter MCH5</fullName>
    </submittedName>
</protein>
<dbReference type="InterPro" id="IPR050327">
    <property type="entry name" value="Proton-linked_MCT"/>
</dbReference>
<keyword evidence="3" id="KW-0472">Membrane</keyword>
<dbReference type="GO" id="GO:0016020">
    <property type="term" value="C:membrane"/>
    <property type="evidence" value="ECO:0007669"/>
    <property type="project" value="UniProtKB-SubCell"/>
</dbReference>
<feature type="transmembrane region" description="Helical" evidence="3">
    <location>
        <begin position="181"/>
        <end position="207"/>
    </location>
</feature>
<feature type="transmembrane region" description="Helical" evidence="3">
    <location>
        <begin position="321"/>
        <end position="341"/>
    </location>
</feature>
<comment type="subcellular location">
    <subcellularLocation>
        <location evidence="1">Membrane</location>
        <topology evidence="1">Multi-pass membrane protein</topology>
    </subcellularLocation>
</comment>
<proteinExistence type="inferred from homology"/>
<feature type="transmembrane region" description="Helical" evidence="3">
    <location>
        <begin position="293"/>
        <end position="314"/>
    </location>
</feature>
<dbReference type="Pfam" id="PF07690">
    <property type="entry name" value="MFS_1"/>
    <property type="match status" value="1"/>
</dbReference>
<dbReference type="PANTHER" id="PTHR11360">
    <property type="entry name" value="MONOCARBOXYLATE TRANSPORTER"/>
    <property type="match status" value="1"/>
</dbReference>
<accession>A0AAN6X2L2</accession>
<feature type="transmembrane region" description="Helical" evidence="3">
    <location>
        <begin position="417"/>
        <end position="437"/>
    </location>
</feature>
<reference evidence="4" key="1">
    <citation type="journal article" date="2023" name="Mol. Phylogenet. Evol.">
        <title>Genome-scale phylogeny and comparative genomics of the fungal order Sordariales.</title>
        <authorList>
            <person name="Hensen N."/>
            <person name="Bonometti L."/>
            <person name="Westerberg I."/>
            <person name="Brannstrom I.O."/>
            <person name="Guillou S."/>
            <person name="Cros-Aarteil S."/>
            <person name="Calhoun S."/>
            <person name="Haridas S."/>
            <person name="Kuo A."/>
            <person name="Mondo S."/>
            <person name="Pangilinan J."/>
            <person name="Riley R."/>
            <person name="LaButti K."/>
            <person name="Andreopoulos B."/>
            <person name="Lipzen A."/>
            <person name="Chen C."/>
            <person name="Yan M."/>
            <person name="Daum C."/>
            <person name="Ng V."/>
            <person name="Clum A."/>
            <person name="Steindorff A."/>
            <person name="Ohm R.A."/>
            <person name="Martin F."/>
            <person name="Silar P."/>
            <person name="Natvig D.O."/>
            <person name="Lalanne C."/>
            <person name="Gautier V."/>
            <person name="Ament-Velasquez S.L."/>
            <person name="Kruys A."/>
            <person name="Hutchinson M.I."/>
            <person name="Powell A.J."/>
            <person name="Barry K."/>
            <person name="Miller A.N."/>
            <person name="Grigoriev I.V."/>
            <person name="Debuchy R."/>
            <person name="Gladieux P."/>
            <person name="Hiltunen Thoren M."/>
            <person name="Johannesson H."/>
        </authorList>
    </citation>
    <scope>NUCLEOTIDE SEQUENCE</scope>
    <source>
        <strain evidence="4">PSN309</strain>
    </source>
</reference>
<feature type="transmembrane region" description="Helical" evidence="3">
    <location>
        <begin position="213"/>
        <end position="233"/>
    </location>
</feature>
<evidence type="ECO:0000256" key="1">
    <source>
        <dbReference type="ARBA" id="ARBA00004141"/>
    </source>
</evidence>
<comment type="caution">
    <text evidence="4">The sequence shown here is derived from an EMBL/GenBank/DDBJ whole genome shotgun (WGS) entry which is preliminary data.</text>
</comment>
<feature type="transmembrane region" description="Helical" evidence="3">
    <location>
        <begin position="121"/>
        <end position="140"/>
    </location>
</feature>
<feature type="transmembrane region" description="Helical" evidence="3">
    <location>
        <begin position="60"/>
        <end position="83"/>
    </location>
</feature>
<evidence type="ECO:0000256" key="3">
    <source>
        <dbReference type="SAM" id="Phobius"/>
    </source>
</evidence>
<feature type="transmembrane region" description="Helical" evidence="3">
    <location>
        <begin position="383"/>
        <end position="405"/>
    </location>
</feature>
<feature type="transmembrane region" description="Helical" evidence="3">
    <location>
        <begin position="95"/>
        <end position="114"/>
    </location>
</feature>
<keyword evidence="3" id="KW-0812">Transmembrane</keyword>
<feature type="transmembrane region" description="Helical" evidence="3">
    <location>
        <begin position="146"/>
        <end position="169"/>
    </location>
</feature>
<reference evidence="4" key="2">
    <citation type="submission" date="2023-05" db="EMBL/GenBank/DDBJ databases">
        <authorList>
            <consortium name="Lawrence Berkeley National Laboratory"/>
            <person name="Steindorff A."/>
            <person name="Hensen N."/>
            <person name="Bonometti L."/>
            <person name="Westerberg I."/>
            <person name="Brannstrom I.O."/>
            <person name="Guillou S."/>
            <person name="Cros-Aarteil S."/>
            <person name="Calhoun S."/>
            <person name="Haridas S."/>
            <person name="Kuo A."/>
            <person name="Mondo S."/>
            <person name="Pangilinan J."/>
            <person name="Riley R."/>
            <person name="Labutti K."/>
            <person name="Andreopoulos B."/>
            <person name="Lipzen A."/>
            <person name="Chen C."/>
            <person name="Yanf M."/>
            <person name="Daum C."/>
            <person name="Ng V."/>
            <person name="Clum A."/>
            <person name="Ohm R."/>
            <person name="Martin F."/>
            <person name="Silar P."/>
            <person name="Natvig D."/>
            <person name="Lalanne C."/>
            <person name="Gautier V."/>
            <person name="Ament-Velasquez S.L."/>
            <person name="Kruys A."/>
            <person name="Hutchinson M.I."/>
            <person name="Powell A.J."/>
            <person name="Barry K."/>
            <person name="Miller A.N."/>
            <person name="Grigoriev I.V."/>
            <person name="Debuchy R."/>
            <person name="Gladieux P."/>
            <person name="Thoren M.H."/>
            <person name="Johannesson H."/>
        </authorList>
    </citation>
    <scope>NUCLEOTIDE SEQUENCE</scope>
    <source>
        <strain evidence="4">PSN309</strain>
    </source>
</reference>
<feature type="transmembrane region" description="Helical" evidence="3">
    <location>
        <begin position="347"/>
        <end position="371"/>
    </location>
</feature>
<dbReference type="GO" id="GO:0022857">
    <property type="term" value="F:transmembrane transporter activity"/>
    <property type="evidence" value="ECO:0007669"/>
    <property type="project" value="InterPro"/>
</dbReference>
<organism evidence="4 5">
    <name type="scientific">Podospora australis</name>
    <dbReference type="NCBI Taxonomy" id="1536484"/>
    <lineage>
        <taxon>Eukaryota</taxon>
        <taxon>Fungi</taxon>
        <taxon>Dikarya</taxon>
        <taxon>Ascomycota</taxon>
        <taxon>Pezizomycotina</taxon>
        <taxon>Sordariomycetes</taxon>
        <taxon>Sordariomycetidae</taxon>
        <taxon>Sordariales</taxon>
        <taxon>Podosporaceae</taxon>
        <taxon>Podospora</taxon>
    </lineage>
</organism>
<dbReference type="PANTHER" id="PTHR11360:SF130">
    <property type="entry name" value="MAJOR FACILITATOR SUPERFAMILY (MFS) PROFILE DOMAIN-CONTAINING PROTEIN-RELATED"/>
    <property type="match status" value="1"/>
</dbReference>
<dbReference type="Gene3D" id="1.20.1250.20">
    <property type="entry name" value="MFS general substrate transporter like domains"/>
    <property type="match status" value="1"/>
</dbReference>
<comment type="similarity">
    <text evidence="2">Belongs to the major facilitator superfamily. Monocarboxylate porter (TC 2.A.1.13) family.</text>
</comment>
<evidence type="ECO:0000313" key="4">
    <source>
        <dbReference type="EMBL" id="KAK4192918.1"/>
    </source>
</evidence>
<name>A0AAN6X2L2_9PEZI</name>
<dbReference type="AlphaFoldDB" id="A0AAN6X2L2"/>
<evidence type="ECO:0000313" key="5">
    <source>
        <dbReference type="Proteomes" id="UP001302126"/>
    </source>
</evidence>